<keyword evidence="1" id="KW-0808">Transferase</keyword>
<evidence type="ECO:0000256" key="2">
    <source>
        <dbReference type="ARBA" id="ARBA00023315"/>
    </source>
</evidence>
<gene>
    <name evidence="3" type="ORF">LTR36_006196</name>
</gene>
<dbReference type="Pfam" id="PF02458">
    <property type="entry name" value="Transferase"/>
    <property type="match status" value="1"/>
</dbReference>
<keyword evidence="4" id="KW-1185">Reference proteome</keyword>
<dbReference type="AlphaFoldDB" id="A0AAV9JD68"/>
<dbReference type="GO" id="GO:0016747">
    <property type="term" value="F:acyltransferase activity, transferring groups other than amino-acyl groups"/>
    <property type="evidence" value="ECO:0007669"/>
    <property type="project" value="UniProtKB-ARBA"/>
</dbReference>
<sequence>MARDHQSYCPVRLSINDSFYTPRIYMTTLIGYNTEALGQSGSAMLVDVLGSMVGETLKAYPILQGTVELDPYSHGMRMVARMPSSANNSTQAVFDVVHHHSDSTSSYAEAEAASFAPAKFDVSLLCRYPTPPLDHTPQNIFAVQANFIDGGIIIAFQLHHAVADGRTLSQLANFMKALLGGKERPPVPELLFRLESFEDSISLADPHDIILQCDERNLLEQDSVDSSEVNPCGQKADTVQALLLTPASKIAELHERMIHALEQAGEFAQVSKNDALGAYTWCCITAARASGGKIDTALSSSCYVPVDWRKRVAPEVPEAYFGSATLTVRIAKTVGQLEAAVAALQCDNDVLPLAKIALAIRSGVSKVDTAFVQRRLRLALSVEAANMQAGGAKLQIQHTFDPAAGIDIVLSTLAPIFKFEDTNLAMMQPGFMRALHNTSSDGVIDVVPGTESGRMEMTMALSGNVVRRLVEMAAWRDLIEETIL</sequence>
<evidence type="ECO:0000313" key="3">
    <source>
        <dbReference type="EMBL" id="KAK4542820.1"/>
    </source>
</evidence>
<evidence type="ECO:0000313" key="4">
    <source>
        <dbReference type="Proteomes" id="UP001324427"/>
    </source>
</evidence>
<organism evidence="3 4">
    <name type="scientific">Oleoguttula mirabilis</name>
    <dbReference type="NCBI Taxonomy" id="1507867"/>
    <lineage>
        <taxon>Eukaryota</taxon>
        <taxon>Fungi</taxon>
        <taxon>Dikarya</taxon>
        <taxon>Ascomycota</taxon>
        <taxon>Pezizomycotina</taxon>
        <taxon>Dothideomycetes</taxon>
        <taxon>Dothideomycetidae</taxon>
        <taxon>Mycosphaerellales</taxon>
        <taxon>Teratosphaeriaceae</taxon>
        <taxon>Oleoguttula</taxon>
    </lineage>
</organism>
<dbReference type="InterPro" id="IPR051504">
    <property type="entry name" value="Plant_metabolite_acyltrans"/>
</dbReference>
<comment type="caution">
    <text evidence="3">The sequence shown here is derived from an EMBL/GenBank/DDBJ whole genome shotgun (WGS) entry which is preliminary data.</text>
</comment>
<name>A0AAV9JD68_9PEZI</name>
<dbReference type="PANTHER" id="PTHR31625">
    <property type="match status" value="1"/>
</dbReference>
<keyword evidence="2" id="KW-0012">Acyltransferase</keyword>
<dbReference type="Gene3D" id="3.30.559.10">
    <property type="entry name" value="Chloramphenicol acetyltransferase-like domain"/>
    <property type="match status" value="2"/>
</dbReference>
<accession>A0AAV9JD68</accession>
<proteinExistence type="predicted"/>
<dbReference type="EMBL" id="JAVFHQ010000038">
    <property type="protein sequence ID" value="KAK4542820.1"/>
    <property type="molecule type" value="Genomic_DNA"/>
</dbReference>
<evidence type="ECO:0000256" key="1">
    <source>
        <dbReference type="ARBA" id="ARBA00022679"/>
    </source>
</evidence>
<dbReference type="InterPro" id="IPR023213">
    <property type="entry name" value="CAT-like_dom_sf"/>
</dbReference>
<protein>
    <submittedName>
        <fullName evidence="3">Uncharacterized protein</fullName>
    </submittedName>
</protein>
<reference evidence="3 4" key="1">
    <citation type="submission" date="2021-11" db="EMBL/GenBank/DDBJ databases">
        <title>Black yeast isolated from Biological Soil Crust.</title>
        <authorList>
            <person name="Kurbessoian T."/>
        </authorList>
    </citation>
    <scope>NUCLEOTIDE SEQUENCE [LARGE SCALE GENOMIC DNA]</scope>
    <source>
        <strain evidence="3 4">CCFEE 5522</strain>
    </source>
</reference>
<dbReference type="Proteomes" id="UP001324427">
    <property type="component" value="Unassembled WGS sequence"/>
</dbReference>